<evidence type="ECO:0000313" key="1">
    <source>
        <dbReference type="EMBL" id="GIY45683.1"/>
    </source>
</evidence>
<dbReference type="EMBL" id="BPLQ01009655">
    <property type="protein sequence ID" value="GIY45683.1"/>
    <property type="molecule type" value="Genomic_DNA"/>
</dbReference>
<accession>A0AAV4TGF5</accession>
<protein>
    <submittedName>
        <fullName evidence="1">Uncharacterized protein</fullName>
    </submittedName>
</protein>
<dbReference type="AlphaFoldDB" id="A0AAV4TGF5"/>
<proteinExistence type="predicted"/>
<dbReference type="Proteomes" id="UP001054837">
    <property type="component" value="Unassembled WGS sequence"/>
</dbReference>
<organism evidence="1 2">
    <name type="scientific">Caerostris darwini</name>
    <dbReference type="NCBI Taxonomy" id="1538125"/>
    <lineage>
        <taxon>Eukaryota</taxon>
        <taxon>Metazoa</taxon>
        <taxon>Ecdysozoa</taxon>
        <taxon>Arthropoda</taxon>
        <taxon>Chelicerata</taxon>
        <taxon>Arachnida</taxon>
        <taxon>Araneae</taxon>
        <taxon>Araneomorphae</taxon>
        <taxon>Entelegynae</taxon>
        <taxon>Araneoidea</taxon>
        <taxon>Araneidae</taxon>
        <taxon>Caerostris</taxon>
    </lineage>
</organism>
<evidence type="ECO:0000313" key="2">
    <source>
        <dbReference type="Proteomes" id="UP001054837"/>
    </source>
</evidence>
<reference evidence="1 2" key="1">
    <citation type="submission" date="2021-06" db="EMBL/GenBank/DDBJ databases">
        <title>Caerostris darwini draft genome.</title>
        <authorList>
            <person name="Kono N."/>
            <person name="Arakawa K."/>
        </authorList>
    </citation>
    <scope>NUCLEOTIDE SEQUENCE [LARGE SCALE GENOMIC DNA]</scope>
</reference>
<sequence>MQSDKRKIKNKDFTVPFILHPLVRYSNMYTFVPQSIPLCFCFLPDKYFRVPSICSKTASSYSNIKILQRFPIKLPAHRKHRVGQTQRQGMAYYLQTLLNKPRLVVRGFVVLSFL</sequence>
<name>A0AAV4TGF5_9ARAC</name>
<comment type="caution">
    <text evidence="1">The sequence shown here is derived from an EMBL/GenBank/DDBJ whole genome shotgun (WGS) entry which is preliminary data.</text>
</comment>
<keyword evidence="2" id="KW-1185">Reference proteome</keyword>
<gene>
    <name evidence="1" type="ORF">CDAR_564371</name>
</gene>